<accession>A0A316VYH2</accession>
<dbReference type="InterPro" id="IPR001353">
    <property type="entry name" value="Proteasome_sua/b"/>
</dbReference>
<dbReference type="PROSITE" id="PS51475">
    <property type="entry name" value="PROTEASOME_ALPHA_2"/>
    <property type="match status" value="1"/>
</dbReference>
<feature type="domain" description="Proteasome alpha-type subunits" evidence="7">
    <location>
        <begin position="5"/>
        <end position="27"/>
    </location>
</feature>
<dbReference type="Pfam" id="PF10584">
    <property type="entry name" value="Proteasome_A_N"/>
    <property type="match status" value="1"/>
</dbReference>
<keyword evidence="8" id="KW-0378">Hydrolase</keyword>
<protein>
    <recommendedName>
        <fullName evidence="6">Proteasome subunit alpha type</fullName>
    </recommendedName>
</protein>
<evidence type="ECO:0000256" key="6">
    <source>
        <dbReference type="RuleBase" id="RU000551"/>
    </source>
</evidence>
<dbReference type="InterPro" id="IPR050115">
    <property type="entry name" value="Proteasome_alpha"/>
</dbReference>
<sequence>MSRRYDSRTTTFSPEGRLYQVEYAMEAISHAGTVIGILAKDGVVLAAEKKVTSKLLEQDKSSEKIYSLSNNVVTGVAGLTADANSLINYARNAAQKYLLAYDDDMPVEQLAQRLCDLKQGYTQYGGLRPFGVSLLYAGYDAHHEFQLYHSDPSGNYSGWKATCIGSNNGTATSLLKQDYKEGLGIQEASDLAIKTLGKTMDATTLDSDKIEFATLTLDSTGVPRTSIFKPHDIDRLIERNGLAKPKEENTGDGMALD</sequence>
<dbReference type="InterPro" id="IPR016050">
    <property type="entry name" value="Proteasome_bsu_CS"/>
</dbReference>
<dbReference type="InterPro" id="IPR029055">
    <property type="entry name" value="Ntn_hydrolases_N"/>
</dbReference>
<dbReference type="PANTHER" id="PTHR11599">
    <property type="entry name" value="PROTEASOME SUBUNIT ALPHA/BETA"/>
    <property type="match status" value="1"/>
</dbReference>
<comment type="function">
    <text evidence="1">The proteasome is a multicatalytic proteinase complex which is characterized by its ability to cleave peptides with Arg, Phe, Tyr, Leu, and Glu adjacent to the leaving group at neutral or slightly basic pH. The proteasome has an ATP-dependent proteolytic activity.</text>
</comment>
<dbReference type="AlphaFoldDB" id="A0A316VYH2"/>
<dbReference type="FunFam" id="3.60.20.10:FF:000031">
    <property type="entry name" value="Proteasome subunit alpha type"/>
    <property type="match status" value="1"/>
</dbReference>
<evidence type="ECO:0000259" key="7">
    <source>
        <dbReference type="PROSITE" id="PS00388"/>
    </source>
</evidence>
<reference evidence="8 9" key="1">
    <citation type="journal article" date="2018" name="Mol. Biol. Evol.">
        <title>Broad Genomic Sampling Reveals a Smut Pathogenic Ancestry of the Fungal Clade Ustilaginomycotina.</title>
        <authorList>
            <person name="Kijpornyongpan T."/>
            <person name="Mondo S.J."/>
            <person name="Barry K."/>
            <person name="Sandor L."/>
            <person name="Lee J."/>
            <person name="Lipzen A."/>
            <person name="Pangilinan J."/>
            <person name="LaButti K."/>
            <person name="Hainaut M."/>
            <person name="Henrissat B."/>
            <person name="Grigoriev I.V."/>
            <person name="Spatafora J.W."/>
            <person name="Aime M.C."/>
        </authorList>
    </citation>
    <scope>NUCLEOTIDE SEQUENCE [LARGE SCALE GENOMIC DNA]</scope>
    <source>
        <strain evidence="8 9">MCA 4658</strain>
    </source>
</reference>
<organism evidence="8 9">
    <name type="scientific">Ceraceosorus guamensis</name>
    <dbReference type="NCBI Taxonomy" id="1522189"/>
    <lineage>
        <taxon>Eukaryota</taxon>
        <taxon>Fungi</taxon>
        <taxon>Dikarya</taxon>
        <taxon>Basidiomycota</taxon>
        <taxon>Ustilaginomycotina</taxon>
        <taxon>Exobasidiomycetes</taxon>
        <taxon>Ceraceosorales</taxon>
        <taxon>Ceraceosoraceae</taxon>
        <taxon>Ceraceosorus</taxon>
    </lineage>
</organism>
<evidence type="ECO:0000256" key="2">
    <source>
        <dbReference type="ARBA" id="ARBA00022490"/>
    </source>
</evidence>
<evidence type="ECO:0000313" key="9">
    <source>
        <dbReference type="Proteomes" id="UP000245783"/>
    </source>
</evidence>
<dbReference type="GO" id="GO:0006511">
    <property type="term" value="P:ubiquitin-dependent protein catabolic process"/>
    <property type="evidence" value="ECO:0007669"/>
    <property type="project" value="InterPro"/>
</dbReference>
<dbReference type="STRING" id="1522189.A0A316VYH2"/>
<dbReference type="RefSeq" id="XP_025369652.1">
    <property type="nucleotide sequence ID" value="XM_025512249.1"/>
</dbReference>
<dbReference type="InterPro" id="IPR023332">
    <property type="entry name" value="Proteasome_alpha-type"/>
</dbReference>
<evidence type="ECO:0000313" key="8">
    <source>
        <dbReference type="EMBL" id="PWN42492.1"/>
    </source>
</evidence>
<dbReference type="SMART" id="SM00948">
    <property type="entry name" value="Proteasome_A_N"/>
    <property type="match status" value="1"/>
</dbReference>
<dbReference type="PROSITE" id="PS00854">
    <property type="entry name" value="PROTEASOME_BETA_1"/>
    <property type="match status" value="1"/>
</dbReference>
<keyword evidence="9" id="KW-1185">Reference proteome</keyword>
<gene>
    <name evidence="8" type="ORF">IE81DRAFT_302097</name>
</gene>
<dbReference type="EMBL" id="KZ819379">
    <property type="protein sequence ID" value="PWN42492.1"/>
    <property type="molecule type" value="Genomic_DNA"/>
</dbReference>
<dbReference type="PROSITE" id="PS00388">
    <property type="entry name" value="PROTEASOME_ALPHA_1"/>
    <property type="match status" value="1"/>
</dbReference>
<name>A0A316VYH2_9BASI</name>
<evidence type="ECO:0000256" key="1">
    <source>
        <dbReference type="ARBA" id="ARBA00002000"/>
    </source>
</evidence>
<dbReference type="NCBIfam" id="NF003075">
    <property type="entry name" value="PRK03996.1"/>
    <property type="match status" value="1"/>
</dbReference>
<dbReference type="GO" id="GO:0005634">
    <property type="term" value="C:nucleus"/>
    <property type="evidence" value="ECO:0007669"/>
    <property type="project" value="UniProtKB-SubCell"/>
</dbReference>
<dbReference type="InterPro" id="IPR000426">
    <property type="entry name" value="Proteasome_asu_N"/>
</dbReference>
<dbReference type="InParanoid" id="A0A316VYH2"/>
<proteinExistence type="inferred from homology"/>
<dbReference type="GO" id="GO:0019773">
    <property type="term" value="C:proteasome core complex, alpha-subunit complex"/>
    <property type="evidence" value="ECO:0007669"/>
    <property type="project" value="UniProtKB-UniRule"/>
</dbReference>
<keyword evidence="4 6" id="KW-0539">Nucleus</keyword>
<dbReference type="Pfam" id="PF00227">
    <property type="entry name" value="Proteasome"/>
    <property type="match status" value="1"/>
</dbReference>
<dbReference type="FunCoup" id="A0A316VYH2">
    <property type="interactions" value="449"/>
</dbReference>
<evidence type="ECO:0000256" key="4">
    <source>
        <dbReference type="ARBA" id="ARBA00023242"/>
    </source>
</evidence>
<dbReference type="Proteomes" id="UP000245783">
    <property type="component" value="Unassembled WGS sequence"/>
</dbReference>
<dbReference type="SUPFAM" id="SSF56235">
    <property type="entry name" value="N-terminal nucleophile aminohydrolases (Ntn hydrolases)"/>
    <property type="match status" value="1"/>
</dbReference>
<dbReference type="CDD" id="cd03752">
    <property type="entry name" value="proteasome_alpha_type_4"/>
    <property type="match status" value="1"/>
</dbReference>
<comment type="subunit">
    <text evidence="6">The 26S proteasome consists of a 20S proteasome core and two 19S regulatory subunits.</text>
</comment>
<dbReference type="GO" id="GO:0016787">
    <property type="term" value="F:hydrolase activity"/>
    <property type="evidence" value="ECO:0007669"/>
    <property type="project" value="UniProtKB-KW"/>
</dbReference>
<comment type="similarity">
    <text evidence="5 6">Belongs to the peptidase T1A family.</text>
</comment>
<dbReference type="GO" id="GO:0005737">
    <property type="term" value="C:cytoplasm"/>
    <property type="evidence" value="ECO:0007669"/>
    <property type="project" value="UniProtKB-SubCell"/>
</dbReference>
<keyword evidence="2 6" id="KW-0963">Cytoplasm</keyword>
<comment type="subcellular location">
    <subcellularLocation>
        <location evidence="6">Cytoplasm</location>
    </subcellularLocation>
    <subcellularLocation>
        <location evidence="6">Nucleus</location>
    </subcellularLocation>
</comment>
<dbReference type="OrthoDB" id="431557at2759"/>
<dbReference type="GeneID" id="37034119"/>
<dbReference type="Gene3D" id="3.60.20.10">
    <property type="entry name" value="Glutamine Phosphoribosylpyrophosphate, subunit 1, domain 1"/>
    <property type="match status" value="1"/>
</dbReference>
<keyword evidence="3 5" id="KW-0647">Proteasome</keyword>
<evidence type="ECO:0000256" key="5">
    <source>
        <dbReference type="PROSITE-ProRule" id="PRU00808"/>
    </source>
</evidence>
<evidence type="ECO:0000256" key="3">
    <source>
        <dbReference type="ARBA" id="ARBA00022942"/>
    </source>
</evidence>